<feature type="active site" description="Proton acceptor" evidence="2">
    <location>
        <position position="202"/>
    </location>
</feature>
<keyword evidence="8" id="KW-1185">Reference proteome</keyword>
<comment type="similarity">
    <text evidence="1 4">Belongs to the DegT/DnrJ/EryC1 family.</text>
</comment>
<dbReference type="InterPro" id="IPR015424">
    <property type="entry name" value="PyrdxlP-dep_Trfase"/>
</dbReference>
<dbReference type="PANTHER" id="PTHR30244">
    <property type="entry name" value="TRANSAMINASE"/>
    <property type="match status" value="1"/>
</dbReference>
<evidence type="ECO:0000313" key="5">
    <source>
        <dbReference type="EMBL" id="SFC20945.1"/>
    </source>
</evidence>
<evidence type="ECO:0000313" key="7">
    <source>
        <dbReference type="Proteomes" id="UP000184031"/>
    </source>
</evidence>
<evidence type="ECO:0000313" key="6">
    <source>
        <dbReference type="EMBL" id="SHK76011.1"/>
    </source>
</evidence>
<sequence length="384" mass="42480">MYQPKTEMETTILKKIWLSPPHMGGNERAYVNDAFETNWIAPLGPNVHEFENAIEQYVGSGVHAACLTSGTGAIHLGLQLLGVGIGDEVLCQSFTFAASANPITYLGAFPIFIDSEKDTWNICPNLLEDAIKDRLAIGKKPKAIVAVHLYGMPYKVNEVHAVAQKYGIPVLEDSAEALGSTYHGQHCGSFGDISILSFNGNKIITTSGGGALLCKDENLKNKAVFLATQARDNSPHYQHSQIGYNYRMSNVLAGIGIGQMEVLEERVAARRANFEYYVENLSHISEISFAKESAESFSNRWLTCILTPSFQIREKIRTALEKENIESRPLWKPMHMQPVFEKSPSYVNGISEDLFEKGLCLPSGSSMEEGDLERICDIIKSVLR</sequence>
<dbReference type="Proteomes" id="UP000184031">
    <property type="component" value="Unassembled WGS sequence"/>
</dbReference>
<dbReference type="EMBL" id="FOKU01000007">
    <property type="protein sequence ID" value="SFC20945.1"/>
    <property type="molecule type" value="Genomic_DNA"/>
</dbReference>
<dbReference type="PIRSF" id="PIRSF000390">
    <property type="entry name" value="PLP_StrS"/>
    <property type="match status" value="1"/>
</dbReference>
<dbReference type="GO" id="GO:0000271">
    <property type="term" value="P:polysaccharide biosynthetic process"/>
    <property type="evidence" value="ECO:0007669"/>
    <property type="project" value="TreeGrafter"/>
</dbReference>
<evidence type="ECO:0000256" key="3">
    <source>
        <dbReference type="PIRSR" id="PIRSR000390-2"/>
    </source>
</evidence>
<reference evidence="6 7" key="1">
    <citation type="submission" date="2016-11" db="EMBL/GenBank/DDBJ databases">
        <authorList>
            <person name="Varghese N."/>
            <person name="Submissions S."/>
        </authorList>
    </citation>
    <scope>NUCLEOTIDE SEQUENCE [LARGE SCALE GENOMIC DNA]</scope>
    <source>
        <strain evidence="6 7">CGMCC 1.12174</strain>
        <strain evidence="5 8">DSM 26351</strain>
    </source>
</reference>
<name>A0A1M6V3R5_9FLAO</name>
<dbReference type="Proteomes" id="UP000198940">
    <property type="component" value="Unassembled WGS sequence"/>
</dbReference>
<accession>A0A1M6V3R5</accession>
<evidence type="ECO:0000256" key="1">
    <source>
        <dbReference type="ARBA" id="ARBA00037999"/>
    </source>
</evidence>
<dbReference type="GO" id="GO:0008483">
    <property type="term" value="F:transaminase activity"/>
    <property type="evidence" value="ECO:0007669"/>
    <property type="project" value="TreeGrafter"/>
</dbReference>
<dbReference type="Gene3D" id="3.90.1150.10">
    <property type="entry name" value="Aspartate Aminotransferase, domain 1"/>
    <property type="match status" value="1"/>
</dbReference>
<dbReference type="Gene3D" id="3.40.640.10">
    <property type="entry name" value="Type I PLP-dependent aspartate aminotransferase-like (Major domain)"/>
    <property type="match status" value="1"/>
</dbReference>
<feature type="modified residue" description="N6-(pyridoxal phosphate)lysine" evidence="3">
    <location>
        <position position="202"/>
    </location>
</feature>
<dbReference type="AlphaFoldDB" id="A0A1M6V3R5"/>
<dbReference type="CDD" id="cd00616">
    <property type="entry name" value="AHBA_syn"/>
    <property type="match status" value="1"/>
</dbReference>
<evidence type="ECO:0000256" key="2">
    <source>
        <dbReference type="PIRSR" id="PIRSR000390-1"/>
    </source>
</evidence>
<dbReference type="InterPro" id="IPR000653">
    <property type="entry name" value="DegT/StrS_aminotransferase"/>
</dbReference>
<organism evidence="6 7">
    <name type="scientific">Flagellimonas taeanensis</name>
    <dbReference type="NCBI Taxonomy" id="1005926"/>
    <lineage>
        <taxon>Bacteria</taxon>
        <taxon>Pseudomonadati</taxon>
        <taxon>Bacteroidota</taxon>
        <taxon>Flavobacteriia</taxon>
        <taxon>Flavobacteriales</taxon>
        <taxon>Flavobacteriaceae</taxon>
        <taxon>Flagellimonas</taxon>
    </lineage>
</organism>
<dbReference type="SUPFAM" id="SSF53383">
    <property type="entry name" value="PLP-dependent transferases"/>
    <property type="match status" value="1"/>
</dbReference>
<dbReference type="PANTHER" id="PTHR30244:SF34">
    <property type="entry name" value="DTDP-4-AMINO-4,6-DIDEOXYGALACTOSE TRANSAMINASE"/>
    <property type="match status" value="1"/>
</dbReference>
<gene>
    <name evidence="5" type="ORF">SAMN04487891_107124</name>
    <name evidence="6" type="ORF">SAMN05216293_1882</name>
</gene>
<keyword evidence="3 4" id="KW-0663">Pyridoxal phosphate</keyword>
<dbReference type="EMBL" id="FRAT01000004">
    <property type="protein sequence ID" value="SHK76011.1"/>
    <property type="molecule type" value="Genomic_DNA"/>
</dbReference>
<dbReference type="InterPro" id="IPR015421">
    <property type="entry name" value="PyrdxlP-dep_Trfase_major"/>
</dbReference>
<protein>
    <submittedName>
        <fullName evidence="6">dTDP-4-amino-4,6-dideoxygalactose transaminase</fullName>
    </submittedName>
</protein>
<dbReference type="InterPro" id="IPR015422">
    <property type="entry name" value="PyrdxlP-dep_Trfase_small"/>
</dbReference>
<dbReference type="Pfam" id="PF01041">
    <property type="entry name" value="DegT_DnrJ_EryC1"/>
    <property type="match status" value="1"/>
</dbReference>
<evidence type="ECO:0000313" key="8">
    <source>
        <dbReference type="Proteomes" id="UP000198940"/>
    </source>
</evidence>
<dbReference type="GO" id="GO:0030170">
    <property type="term" value="F:pyridoxal phosphate binding"/>
    <property type="evidence" value="ECO:0007669"/>
    <property type="project" value="TreeGrafter"/>
</dbReference>
<proteinExistence type="inferred from homology"/>
<comment type="caution">
    <text evidence="6">The sequence shown here is derived from an EMBL/GenBank/DDBJ whole genome shotgun (WGS) entry which is preliminary data.</text>
</comment>
<dbReference type="STRING" id="1055723.SAMN05216293_1882"/>
<evidence type="ECO:0000256" key="4">
    <source>
        <dbReference type="RuleBase" id="RU004508"/>
    </source>
</evidence>